<dbReference type="PROSITE" id="PS51257">
    <property type="entry name" value="PROKAR_LIPOPROTEIN"/>
    <property type="match status" value="1"/>
</dbReference>
<feature type="signal peptide" evidence="1">
    <location>
        <begin position="1"/>
        <end position="18"/>
    </location>
</feature>
<accession>A0A1E3ARG2</accession>
<evidence type="ECO:0000313" key="2">
    <source>
        <dbReference type="EMBL" id="ODM11318.1"/>
    </source>
</evidence>
<dbReference type="GeneID" id="93302929"/>
<organism evidence="2 3">
    <name type="scientific">Eisenbergiella tayi</name>
    <dbReference type="NCBI Taxonomy" id="1432052"/>
    <lineage>
        <taxon>Bacteria</taxon>
        <taxon>Bacillati</taxon>
        <taxon>Bacillota</taxon>
        <taxon>Clostridia</taxon>
        <taxon>Lachnospirales</taxon>
        <taxon>Lachnospiraceae</taxon>
        <taxon>Eisenbergiella</taxon>
    </lineage>
</organism>
<dbReference type="InterPro" id="IPR006059">
    <property type="entry name" value="SBP"/>
</dbReference>
<dbReference type="RefSeq" id="WP_069157902.1">
    <property type="nucleotide sequence ID" value="NZ_JBKXXQ010000039.1"/>
</dbReference>
<dbReference type="InterPro" id="IPR050490">
    <property type="entry name" value="Bact_solute-bd_prot1"/>
</dbReference>
<protein>
    <submittedName>
        <fullName evidence="2">Putative sugar-binding periplasmic protein</fullName>
    </submittedName>
</protein>
<proteinExistence type="predicted"/>
<evidence type="ECO:0000256" key="1">
    <source>
        <dbReference type="SAM" id="SignalP"/>
    </source>
</evidence>
<dbReference type="AlphaFoldDB" id="A0A1E3ARG2"/>
<dbReference type="Pfam" id="PF01547">
    <property type="entry name" value="SBP_bac_1"/>
    <property type="match status" value="1"/>
</dbReference>
<reference evidence="2 3" key="1">
    <citation type="submission" date="2016-07" db="EMBL/GenBank/DDBJ databases">
        <title>Characterization of isolates of Eisenbergiella tayi derived from blood cultures, using whole genome sequencing.</title>
        <authorList>
            <person name="Burdz T."/>
            <person name="Wiebe D."/>
            <person name="Huynh C."/>
            <person name="Bernard K."/>
        </authorList>
    </citation>
    <scope>NUCLEOTIDE SEQUENCE [LARGE SCALE GENOMIC DNA]</scope>
    <source>
        <strain evidence="2 3">NML 120489</strain>
    </source>
</reference>
<dbReference type="Gene3D" id="3.40.190.10">
    <property type="entry name" value="Periplasmic binding protein-like II"/>
    <property type="match status" value="2"/>
</dbReference>
<keyword evidence="1" id="KW-0732">Signal</keyword>
<evidence type="ECO:0000313" key="3">
    <source>
        <dbReference type="Proteomes" id="UP000095003"/>
    </source>
</evidence>
<name>A0A1E3ARG2_9FIRM</name>
<dbReference type="SUPFAM" id="SSF53850">
    <property type="entry name" value="Periplasmic binding protein-like II"/>
    <property type="match status" value="1"/>
</dbReference>
<comment type="caution">
    <text evidence="2">The sequence shown here is derived from an EMBL/GenBank/DDBJ whole genome shotgun (WGS) entry which is preliminary data.</text>
</comment>
<gene>
    <name evidence="2" type="ORF">BEH84_03747</name>
</gene>
<dbReference type="EMBL" id="MCGI01000003">
    <property type="protein sequence ID" value="ODM11318.1"/>
    <property type="molecule type" value="Genomic_DNA"/>
</dbReference>
<dbReference type="PANTHER" id="PTHR43649">
    <property type="entry name" value="ARABINOSE-BINDING PROTEIN-RELATED"/>
    <property type="match status" value="1"/>
</dbReference>
<sequence>MRKGMALFMVMAMLVTSAGCGSPDAGQTAEDTALKESSAGAAESAEIKTEEPVSDEKITITYMEWGDEKVLSDAEKRFEELYPNVDVVIDNCGHVYDDYVNKLKVTMAAGEGPEVFKLQPGALLEQFKDYVEPLDSYLEKDLGDNWRDQFEEVIWPQIEADGIGWLGAPTYLSVAGSMYINQTILDENGLEIPTTYEELAECSKVLRQKGIMPIAMGAKDDWANQDFIVTLFNQFAPGKVYEVERGNGKWTDLEMVEALKQWQKYFTDEIFVDGALGLSIYNDALDMFEAGNAAFLFNGHWNMGEYVNAEKSPKFEEDYQWAVVPLPAPQGKEPAVQVALSDMICVNKGAGDEKTKEMAYKFAMFFASEYMTEFSKTEYVMQTARKGIELSTAFYGESGPKMEESLKDMVQYSRGVRELTNVETKAELLTVLQEIAMGALSPEDGAARVQAVADEQ</sequence>
<feature type="chain" id="PRO_5039515564" evidence="1">
    <location>
        <begin position="19"/>
        <end position="456"/>
    </location>
</feature>
<dbReference type="Proteomes" id="UP000095003">
    <property type="component" value="Unassembled WGS sequence"/>
</dbReference>